<dbReference type="VEuPathDB" id="CryptoDB:Cvel_4078"/>
<accession>A0A0G4G2W8</accession>
<evidence type="ECO:0000313" key="1">
    <source>
        <dbReference type="EMBL" id="CEM22054.1"/>
    </source>
</evidence>
<dbReference type="AlphaFoldDB" id="A0A0G4G2W8"/>
<protein>
    <submittedName>
        <fullName evidence="1">Uncharacterized protein</fullName>
    </submittedName>
</protein>
<gene>
    <name evidence="1" type="ORF">Cvel_4078</name>
</gene>
<proteinExistence type="predicted"/>
<sequence length="88" mass="10034">MMQNTPFWLRVAPLGDRLEPDVRKSCIWLCQKDEDRTAVGEINWTMEVSNCDFRRTGVNNFSKYMIIAEYCPLKNLLSTAEATEGGGT</sequence>
<reference evidence="1" key="1">
    <citation type="submission" date="2014-11" db="EMBL/GenBank/DDBJ databases">
        <authorList>
            <person name="Otto D Thomas"/>
            <person name="Naeem Raeece"/>
        </authorList>
    </citation>
    <scope>NUCLEOTIDE SEQUENCE</scope>
</reference>
<dbReference type="EMBL" id="CDMZ01000816">
    <property type="protein sequence ID" value="CEM22054.1"/>
    <property type="molecule type" value="Genomic_DNA"/>
</dbReference>
<organism evidence="1">
    <name type="scientific">Chromera velia CCMP2878</name>
    <dbReference type="NCBI Taxonomy" id="1169474"/>
    <lineage>
        <taxon>Eukaryota</taxon>
        <taxon>Sar</taxon>
        <taxon>Alveolata</taxon>
        <taxon>Colpodellida</taxon>
        <taxon>Chromeraceae</taxon>
        <taxon>Chromera</taxon>
    </lineage>
</organism>
<name>A0A0G4G2W8_9ALVE</name>